<protein>
    <submittedName>
        <fullName evidence="1">Uncharacterized protein</fullName>
    </submittedName>
</protein>
<sequence length="55" mass="5883">MWVVVYGELVDYGNVAQSGLFGYFTEDRLLEGLTRVHPTGGDLGSCFGVGGVVED</sequence>
<evidence type="ECO:0000313" key="1">
    <source>
        <dbReference type="EMBL" id="CCF64896.1"/>
    </source>
</evidence>
<name>H6R9B5_NOCCG</name>
<proteinExistence type="predicted"/>
<evidence type="ECO:0000313" key="2">
    <source>
        <dbReference type="Proteomes" id="UP000008190"/>
    </source>
</evidence>
<dbReference type="AlphaFoldDB" id="H6R9B5"/>
<dbReference type="HOGENOM" id="CLU_3027744_0_0_11"/>
<accession>H6R9B5</accession>
<dbReference type="EMBL" id="FO082843">
    <property type="protein sequence ID" value="CCF64896.1"/>
    <property type="molecule type" value="Genomic_DNA"/>
</dbReference>
<organism evidence="1 2">
    <name type="scientific">Nocardia cyriacigeorgica (strain GUH-2)</name>
    <dbReference type="NCBI Taxonomy" id="1127134"/>
    <lineage>
        <taxon>Bacteria</taxon>
        <taxon>Bacillati</taxon>
        <taxon>Actinomycetota</taxon>
        <taxon>Actinomycetes</taxon>
        <taxon>Mycobacteriales</taxon>
        <taxon>Nocardiaceae</taxon>
        <taxon>Nocardia</taxon>
    </lineage>
</organism>
<dbReference type="KEGG" id="ncy:NOCYR_4136"/>
<gene>
    <name evidence="1" type="ordered locus">NOCYR_4136</name>
</gene>
<keyword evidence="2" id="KW-1185">Reference proteome</keyword>
<reference evidence="1 2" key="1">
    <citation type="journal article" date="2012" name="J. Bacteriol.">
        <title>Genome sequence of the human- and animal-pathogenic strain Nocardia cyriacigeorgica GUH-2.</title>
        <authorList>
            <person name="Zoropogui A."/>
            <person name="Pujic P."/>
            <person name="Normand P."/>
            <person name="Barbe V."/>
            <person name="Beaman B."/>
            <person name="Beaman L."/>
            <person name="Boiron P."/>
            <person name="Colinon C."/>
            <person name="Deredjian A."/>
            <person name="Graindorge A."/>
            <person name="Mangenot S."/>
            <person name="Nazaret S."/>
            <person name="Neto M."/>
            <person name="Petit S."/>
            <person name="Roche D."/>
            <person name="Vallenet D."/>
            <person name="Rodriguez-Nava V."/>
            <person name="Richard Y."/>
            <person name="Cournoyer B."/>
            <person name="Blaha D."/>
        </authorList>
    </citation>
    <scope>NUCLEOTIDE SEQUENCE [LARGE SCALE GENOMIC DNA]</scope>
    <source>
        <strain evidence="1 2">GUH-2</strain>
    </source>
</reference>
<dbReference type="Proteomes" id="UP000008190">
    <property type="component" value="Chromosome"/>
</dbReference>